<reference evidence="7 8" key="1">
    <citation type="submission" date="2019-09" db="EMBL/GenBank/DDBJ databases">
        <title>Genome sequence of Rhodovastum atsumiense, a diverse member of the Acetobacteraceae family of non-sulfur purple photosynthetic bacteria.</title>
        <authorList>
            <person name="Meyer T."/>
            <person name="Kyndt J."/>
        </authorList>
    </citation>
    <scope>NUCLEOTIDE SEQUENCE [LARGE SCALE GENOMIC DNA]</scope>
    <source>
        <strain evidence="7 8">DSM 21279</strain>
    </source>
</reference>
<evidence type="ECO:0000256" key="3">
    <source>
        <dbReference type="ARBA" id="ARBA00023015"/>
    </source>
</evidence>
<comment type="similarity">
    <text evidence="6">Belongs to the TacA antitoxin family.</text>
</comment>
<dbReference type="Proteomes" id="UP000325255">
    <property type="component" value="Unassembled WGS sequence"/>
</dbReference>
<keyword evidence="4" id="KW-0238">DNA-binding</keyword>
<dbReference type="OrthoDB" id="559702at2"/>
<keyword evidence="2" id="KW-1277">Toxin-antitoxin system</keyword>
<evidence type="ECO:0000256" key="6">
    <source>
        <dbReference type="ARBA" id="ARBA00049988"/>
    </source>
</evidence>
<keyword evidence="8" id="KW-1185">Reference proteome</keyword>
<evidence type="ECO:0000256" key="1">
    <source>
        <dbReference type="ARBA" id="ARBA00022491"/>
    </source>
</evidence>
<dbReference type="InterPro" id="IPR014795">
    <property type="entry name" value="TacA_1-like"/>
</dbReference>
<keyword evidence="5" id="KW-0804">Transcription</keyword>
<evidence type="ECO:0000313" key="7">
    <source>
        <dbReference type="EMBL" id="KAA5609577.1"/>
    </source>
</evidence>
<evidence type="ECO:0000256" key="4">
    <source>
        <dbReference type="ARBA" id="ARBA00023125"/>
    </source>
</evidence>
<protein>
    <submittedName>
        <fullName evidence="7">DUF1778 domain-containing protein</fullName>
    </submittedName>
</protein>
<dbReference type="Gene3D" id="1.20.5.780">
    <property type="entry name" value="Single helix bin"/>
    <property type="match status" value="1"/>
</dbReference>
<evidence type="ECO:0000313" key="8">
    <source>
        <dbReference type="Proteomes" id="UP000325255"/>
    </source>
</evidence>
<dbReference type="Pfam" id="PF08681">
    <property type="entry name" value="TacA1"/>
    <property type="match status" value="1"/>
</dbReference>
<organism evidence="7 8">
    <name type="scientific">Rhodovastum atsumiense</name>
    <dbReference type="NCBI Taxonomy" id="504468"/>
    <lineage>
        <taxon>Bacteria</taxon>
        <taxon>Pseudomonadati</taxon>
        <taxon>Pseudomonadota</taxon>
        <taxon>Alphaproteobacteria</taxon>
        <taxon>Acetobacterales</taxon>
        <taxon>Acetobacteraceae</taxon>
        <taxon>Rhodovastum</taxon>
    </lineage>
</organism>
<sequence length="96" mass="10690">MASNPPRTSKLDLRLSPEAKARLNAAAHARHQTVSQFVLESALVRADETLAERQRFTLDAARWTAFMTALDAPPRALPRLERLFREAGPFDPPEPG</sequence>
<evidence type="ECO:0000256" key="5">
    <source>
        <dbReference type="ARBA" id="ARBA00023163"/>
    </source>
</evidence>
<evidence type="ECO:0000256" key="2">
    <source>
        <dbReference type="ARBA" id="ARBA00022649"/>
    </source>
</evidence>
<dbReference type="SUPFAM" id="SSF47598">
    <property type="entry name" value="Ribbon-helix-helix"/>
    <property type="match status" value="1"/>
</dbReference>
<proteinExistence type="inferred from homology"/>
<dbReference type="AlphaFoldDB" id="A0A5M6INL4"/>
<dbReference type="InterPro" id="IPR010985">
    <property type="entry name" value="Ribbon_hlx_hlx"/>
</dbReference>
<dbReference type="PANTHER" id="PTHR35401">
    <property type="entry name" value="COPG FAMILY HELIX-TURN-HELIX PROTEIN-RELATED-RELATED"/>
    <property type="match status" value="1"/>
</dbReference>
<dbReference type="GO" id="GO:0006355">
    <property type="term" value="P:regulation of DNA-templated transcription"/>
    <property type="evidence" value="ECO:0007669"/>
    <property type="project" value="InterPro"/>
</dbReference>
<dbReference type="PANTHER" id="PTHR35401:SF1">
    <property type="entry name" value="CYTOPLASMIC PROTEIN"/>
    <property type="match status" value="1"/>
</dbReference>
<accession>A0A5M6INL4</accession>
<dbReference type="RefSeq" id="WP_150043383.1">
    <property type="nucleotide sequence ID" value="NZ_OW485607.1"/>
</dbReference>
<dbReference type="GO" id="GO:0003677">
    <property type="term" value="F:DNA binding"/>
    <property type="evidence" value="ECO:0007669"/>
    <property type="project" value="UniProtKB-KW"/>
</dbReference>
<comment type="caution">
    <text evidence="7">The sequence shown here is derived from an EMBL/GenBank/DDBJ whole genome shotgun (WGS) entry which is preliminary data.</text>
</comment>
<dbReference type="EMBL" id="VWPK01000047">
    <property type="protein sequence ID" value="KAA5609577.1"/>
    <property type="molecule type" value="Genomic_DNA"/>
</dbReference>
<gene>
    <name evidence="7" type="ORF">F1189_23420</name>
</gene>
<keyword evidence="1" id="KW-0678">Repressor</keyword>
<name>A0A5M6INL4_9PROT</name>
<keyword evidence="3" id="KW-0805">Transcription regulation</keyword>